<feature type="region of interest" description="Disordered" evidence="1">
    <location>
        <begin position="519"/>
        <end position="545"/>
    </location>
</feature>
<dbReference type="AlphaFoldDB" id="A0A814ZFL3"/>
<dbReference type="InterPro" id="IPR036397">
    <property type="entry name" value="RNaseH_sf"/>
</dbReference>
<accession>A0A814ZFL3</accession>
<dbReference type="GO" id="GO:0003676">
    <property type="term" value="F:nucleic acid binding"/>
    <property type="evidence" value="ECO:0007669"/>
    <property type="project" value="InterPro"/>
</dbReference>
<reference evidence="2" key="1">
    <citation type="submission" date="2021-02" db="EMBL/GenBank/DDBJ databases">
        <authorList>
            <person name="Nowell W R."/>
        </authorList>
    </citation>
    <scope>NUCLEOTIDE SEQUENCE</scope>
</reference>
<evidence type="ECO:0000313" key="2">
    <source>
        <dbReference type="EMBL" id="CAF1243168.1"/>
    </source>
</evidence>
<proteinExistence type="predicted"/>
<feature type="compositionally biased region" description="Basic and acidic residues" evidence="1">
    <location>
        <begin position="409"/>
        <end position="426"/>
    </location>
</feature>
<feature type="region of interest" description="Disordered" evidence="1">
    <location>
        <begin position="395"/>
        <end position="432"/>
    </location>
</feature>
<dbReference type="Proteomes" id="UP000663864">
    <property type="component" value="Unassembled WGS sequence"/>
</dbReference>
<comment type="caution">
    <text evidence="2">The sequence shown here is derived from an EMBL/GenBank/DDBJ whole genome shotgun (WGS) entry which is preliminary data.</text>
</comment>
<dbReference type="EMBL" id="CAJNOT010001740">
    <property type="protein sequence ID" value="CAF1243168.1"/>
    <property type="molecule type" value="Genomic_DNA"/>
</dbReference>
<name>A0A814ZFL3_9BILA</name>
<evidence type="ECO:0000256" key="1">
    <source>
        <dbReference type="SAM" id="MobiDB-lite"/>
    </source>
</evidence>
<gene>
    <name evidence="2" type="ORF">ZHD862_LOCUS24986</name>
</gene>
<organism evidence="2 3">
    <name type="scientific">Rotaria sordida</name>
    <dbReference type="NCBI Taxonomy" id="392033"/>
    <lineage>
        <taxon>Eukaryota</taxon>
        <taxon>Metazoa</taxon>
        <taxon>Spiralia</taxon>
        <taxon>Gnathifera</taxon>
        <taxon>Rotifera</taxon>
        <taxon>Eurotatoria</taxon>
        <taxon>Bdelloidea</taxon>
        <taxon>Philodinida</taxon>
        <taxon>Philodinidae</taxon>
        <taxon>Rotaria</taxon>
    </lineage>
</organism>
<dbReference type="Gene3D" id="3.30.420.10">
    <property type="entry name" value="Ribonuclease H-like superfamily/Ribonuclease H"/>
    <property type="match status" value="1"/>
</dbReference>
<protein>
    <submittedName>
        <fullName evidence="2">Uncharacterized protein</fullName>
    </submittedName>
</protein>
<sequence length="545" mass="64847">MLLEAEYYTALQKLNNISSDIHGKHQQNYKQLLKKQIKEYEYKLKYEHFEPLPHIPYFINKITTEQTLHQLIQAATSSSEFIIDTESINIHKQKNKPALVQIQILLPYNLSLVMIVEMCHLPGDNTTRFTLIKQLFDLIITSNKQLYIWGTKDELFPFINFKLFSHEQLQSITPINLQHQFKLFWNEQHPHYDRISTLSNEAEDKCVCEKCIGKKSSEPWSLQDSIAYLLNEYLPKILTKEKFNIGLDPNLFDLDFSEKQYRQQLTTYALNDCLSMQRILIHMKNEKIEFKFNSKKHIEPKLFQLSPISSDEDDDLLYTQRTSSLYTHQKKFSNHIIFSNKPSTPSIVTLEDKFPLSTRIDLPMSHQPELMPSFNDLQRYSHDWESIRTNENDINLPDWTNAQSTLNRDNQDESTNPREKLSDDQRKKMHNRSCTIKQRKRYYRNELIFKNIDHRFSIKQIKMIFQQQQIPFYIVNTKTTTTNKRTLFVAIRNPESINIYEQQSRDLFTTTHYEKLKTNGQLPRANRRSNSHHQQSQSRSRHSHH</sequence>
<feature type="compositionally biased region" description="Polar residues" evidence="1">
    <location>
        <begin position="395"/>
        <end position="408"/>
    </location>
</feature>
<evidence type="ECO:0000313" key="3">
    <source>
        <dbReference type="Proteomes" id="UP000663864"/>
    </source>
</evidence>